<dbReference type="GO" id="GO:0005634">
    <property type="term" value="C:nucleus"/>
    <property type="evidence" value="ECO:0007669"/>
    <property type="project" value="UniProtKB-ARBA"/>
</dbReference>
<reference evidence="2" key="1">
    <citation type="submission" date="2013-08" db="EMBL/GenBank/DDBJ databases">
        <authorList>
            <person name="Mendez C."/>
            <person name="Richter M."/>
            <person name="Ferrer M."/>
            <person name="Sanchez J."/>
        </authorList>
    </citation>
    <scope>NUCLEOTIDE SEQUENCE</scope>
</reference>
<comment type="similarity">
    <text evidence="1">Belongs to the dpy-30 family.</text>
</comment>
<name>T0ZD28_9ZZZZ</name>
<sequence>MISQCKINVNALPTKAYLEATIVPTVMKALTEVCEARPDNPLEFVAYYILKHNPNRKTPGEGAPATEQTKQ</sequence>
<dbReference type="CDD" id="cd22965">
    <property type="entry name" value="DD_DPY30_SDC1"/>
    <property type="match status" value="1"/>
</dbReference>
<dbReference type="EMBL" id="AUZY01009382">
    <property type="protein sequence ID" value="EQD42127.1"/>
    <property type="molecule type" value="Genomic_DNA"/>
</dbReference>
<evidence type="ECO:0000256" key="1">
    <source>
        <dbReference type="ARBA" id="ARBA00010849"/>
    </source>
</evidence>
<dbReference type="InterPro" id="IPR049629">
    <property type="entry name" value="DPY30_SDC1_DD"/>
</dbReference>
<dbReference type="InterPro" id="IPR007858">
    <property type="entry name" value="Dpy-30_motif"/>
</dbReference>
<gene>
    <name evidence="2" type="ORF">B1B_14196</name>
</gene>
<accession>T0ZD28</accession>
<proteinExistence type="inferred from homology"/>
<dbReference type="Gene3D" id="1.20.890.10">
    <property type="entry name" value="cAMP-dependent protein kinase regulatory subunit, dimerization-anchoring domain"/>
    <property type="match status" value="1"/>
</dbReference>
<dbReference type="Pfam" id="PF05186">
    <property type="entry name" value="Dpy-30"/>
    <property type="match status" value="1"/>
</dbReference>
<protein>
    <submittedName>
        <fullName evidence="2">Dpy-30, conserved site domain protein</fullName>
    </submittedName>
</protein>
<dbReference type="AlphaFoldDB" id="T0ZD28"/>
<evidence type="ECO:0000313" key="2">
    <source>
        <dbReference type="EMBL" id="EQD42127.1"/>
    </source>
</evidence>
<organism evidence="2">
    <name type="scientific">mine drainage metagenome</name>
    <dbReference type="NCBI Taxonomy" id="410659"/>
    <lineage>
        <taxon>unclassified sequences</taxon>
        <taxon>metagenomes</taxon>
        <taxon>ecological metagenomes</taxon>
    </lineage>
</organism>
<reference evidence="2" key="2">
    <citation type="journal article" date="2014" name="ISME J.">
        <title>Microbial stratification in low pH oxic and suboxic macroscopic growths along an acid mine drainage.</title>
        <authorList>
            <person name="Mendez-Garcia C."/>
            <person name="Mesa V."/>
            <person name="Sprenger R.R."/>
            <person name="Richter M."/>
            <person name="Diez M.S."/>
            <person name="Solano J."/>
            <person name="Bargiela R."/>
            <person name="Golyshina O.V."/>
            <person name="Manteca A."/>
            <person name="Ramos J.L."/>
            <person name="Gallego J.R."/>
            <person name="Llorente I."/>
            <person name="Martins Dos Santos V.A."/>
            <person name="Jensen O.N."/>
            <person name="Pelaez A.I."/>
            <person name="Sanchez J."/>
            <person name="Ferrer M."/>
        </authorList>
    </citation>
    <scope>NUCLEOTIDE SEQUENCE</scope>
</reference>
<comment type="caution">
    <text evidence="2">The sequence shown here is derived from an EMBL/GenBank/DDBJ whole genome shotgun (WGS) entry which is preliminary data.</text>
</comment>